<dbReference type="EMBL" id="JAVDYG010000001">
    <property type="protein sequence ID" value="MDR7362540.1"/>
    <property type="molecule type" value="Genomic_DNA"/>
</dbReference>
<keyword evidence="2" id="KW-1185">Reference proteome</keyword>
<accession>A0ABU2BV79</accession>
<protein>
    <submittedName>
        <fullName evidence="1">Uncharacterized protein</fullName>
    </submittedName>
</protein>
<gene>
    <name evidence="1" type="ORF">J2S63_002093</name>
</gene>
<dbReference type="RefSeq" id="WP_310301846.1">
    <property type="nucleotide sequence ID" value="NZ_BAAAPS010000008.1"/>
</dbReference>
<organism evidence="1 2">
    <name type="scientific">Nocardioides marmoribigeumensis</name>
    <dbReference type="NCBI Taxonomy" id="433649"/>
    <lineage>
        <taxon>Bacteria</taxon>
        <taxon>Bacillati</taxon>
        <taxon>Actinomycetota</taxon>
        <taxon>Actinomycetes</taxon>
        <taxon>Propionibacteriales</taxon>
        <taxon>Nocardioidaceae</taxon>
        <taxon>Nocardioides</taxon>
    </lineage>
</organism>
<name>A0ABU2BV79_9ACTN</name>
<evidence type="ECO:0000313" key="2">
    <source>
        <dbReference type="Proteomes" id="UP001183648"/>
    </source>
</evidence>
<comment type="caution">
    <text evidence="1">The sequence shown here is derived from an EMBL/GenBank/DDBJ whole genome shotgun (WGS) entry which is preliminary data.</text>
</comment>
<sequence>MNVHDVLGTTPGATMTEIEQAFVARLREARRRPVLGPDHDPTLPILTAFRLAMAAGEHRFEPAGVAVAPPARVVEPTPGGRRLPAAGFSAWVPAAA</sequence>
<evidence type="ECO:0000313" key="1">
    <source>
        <dbReference type="EMBL" id="MDR7362540.1"/>
    </source>
</evidence>
<dbReference type="Proteomes" id="UP001183648">
    <property type="component" value="Unassembled WGS sequence"/>
</dbReference>
<proteinExistence type="predicted"/>
<reference evidence="1 2" key="1">
    <citation type="submission" date="2023-07" db="EMBL/GenBank/DDBJ databases">
        <title>Sequencing the genomes of 1000 actinobacteria strains.</title>
        <authorList>
            <person name="Klenk H.-P."/>
        </authorList>
    </citation>
    <scope>NUCLEOTIDE SEQUENCE [LARGE SCALE GENOMIC DNA]</scope>
    <source>
        <strain evidence="1 2">DSM 19426</strain>
    </source>
</reference>